<organism evidence="5 6">
    <name type="scientific">Herbidospora solisilvae</name>
    <dbReference type="NCBI Taxonomy" id="2696284"/>
    <lineage>
        <taxon>Bacteria</taxon>
        <taxon>Bacillati</taxon>
        <taxon>Actinomycetota</taxon>
        <taxon>Actinomycetes</taxon>
        <taxon>Streptosporangiales</taxon>
        <taxon>Streptosporangiaceae</taxon>
        <taxon>Herbidospora</taxon>
    </lineage>
</organism>
<dbReference type="Gene3D" id="3.40.109.10">
    <property type="entry name" value="NADH Oxidase"/>
    <property type="match status" value="2"/>
</dbReference>
<feature type="domain" description="CBS" evidence="4">
    <location>
        <begin position="9"/>
        <end position="66"/>
    </location>
</feature>
<evidence type="ECO:0000256" key="1">
    <source>
        <dbReference type="ARBA" id="ARBA00023122"/>
    </source>
</evidence>
<keyword evidence="6" id="KW-1185">Reference proteome</keyword>
<dbReference type="GO" id="GO:0016491">
    <property type="term" value="F:oxidoreductase activity"/>
    <property type="evidence" value="ECO:0007669"/>
    <property type="project" value="InterPro"/>
</dbReference>
<dbReference type="SMART" id="SM00116">
    <property type="entry name" value="CBS"/>
    <property type="match status" value="2"/>
</dbReference>
<feature type="domain" description="CBS" evidence="4">
    <location>
        <begin position="71"/>
        <end position="128"/>
    </location>
</feature>
<dbReference type="AlphaFoldDB" id="A0A7C9J4K6"/>
<name>A0A7C9J4K6_9ACTN</name>
<reference evidence="5 6" key="1">
    <citation type="submission" date="2020-01" db="EMBL/GenBank/DDBJ databases">
        <title>Herbidospora sp. NEAU-GS84 nov., a novel actinomycete isolated from soil.</title>
        <authorList>
            <person name="Han L."/>
        </authorList>
    </citation>
    <scope>NUCLEOTIDE SEQUENCE [LARGE SCALE GENOMIC DNA]</scope>
    <source>
        <strain evidence="5 6">NEAU-GS84</strain>
    </source>
</reference>
<evidence type="ECO:0000313" key="6">
    <source>
        <dbReference type="Proteomes" id="UP000479526"/>
    </source>
</evidence>
<dbReference type="SUPFAM" id="SSF55469">
    <property type="entry name" value="FMN-dependent nitroreductase-like"/>
    <property type="match status" value="2"/>
</dbReference>
<dbReference type="Gene3D" id="3.10.580.10">
    <property type="entry name" value="CBS-domain"/>
    <property type="match status" value="1"/>
</dbReference>
<keyword evidence="1 2" id="KW-0129">CBS domain</keyword>
<dbReference type="NCBIfam" id="NF047509">
    <property type="entry name" value="Rv3131_FMN_oxido"/>
    <property type="match status" value="1"/>
</dbReference>
<dbReference type="SUPFAM" id="SSF54631">
    <property type="entry name" value="CBS-domain pair"/>
    <property type="match status" value="1"/>
</dbReference>
<dbReference type="InterPro" id="IPR000415">
    <property type="entry name" value="Nitroreductase-like"/>
</dbReference>
<sequence length="520" mass="56320">MPIKVGQVMGQTAVAVRRGTRRAEIASAMDKYGIKQVTVVDGDNRPLGVVSEADLRSGKGRSPRLTAGDLMTTPAVTVTPDVTVREAARLMYIHDVEQLPVVHPDDGKIAGVVAQADVVPILTHLADEVREEVVTVIRDVTDLDPDTLSITVGEGVVGVAGPVPAGTPVPRLIEALRGIDGVVEVNCDLALPSTVPSVPSGEPEAGLETVVEAATWAPSIHNSQPWSFAIAGKEISLRADADRRLPVSDPQGRQLTISCGAALFNMRTVVRAMGHQPQVRTLPDPDRPGLVATVRVGPAEPPCEEVRIVREEIPRRRTHRGGFAERPVPDDLIDSLTALAAMQNVRLIPFRSPGDVRILGALTTVAQELQERDPEFELEMIRWGLRPGSPRRDGVPADAYPRRTPESHPEFPQRDYSRGQGWGTEDEPAGVTGVVAAITTTGDERIDWVQAGQALESILLYASSRGVQAAFHTQLLEYPQLRDFLRQKLCSGEYPQVVLRLGYPLGTTLSYRRPLVEVLS</sequence>
<dbReference type="Proteomes" id="UP000479526">
    <property type="component" value="Unassembled WGS sequence"/>
</dbReference>
<feature type="compositionally biased region" description="Basic and acidic residues" evidence="3">
    <location>
        <begin position="390"/>
        <end position="417"/>
    </location>
</feature>
<dbReference type="PANTHER" id="PTHR43080">
    <property type="entry name" value="CBS DOMAIN-CONTAINING PROTEIN CBSX3, MITOCHONDRIAL"/>
    <property type="match status" value="1"/>
</dbReference>
<dbReference type="Pfam" id="PF00571">
    <property type="entry name" value="CBS"/>
    <property type="match status" value="2"/>
</dbReference>
<evidence type="ECO:0000313" key="5">
    <source>
        <dbReference type="EMBL" id="NAS24527.1"/>
    </source>
</evidence>
<dbReference type="InterPro" id="IPR051257">
    <property type="entry name" value="Diverse_CBS-Domain"/>
</dbReference>
<comment type="caution">
    <text evidence="5">The sequence shown here is derived from an EMBL/GenBank/DDBJ whole genome shotgun (WGS) entry which is preliminary data.</text>
</comment>
<accession>A0A7C9J4K6</accession>
<evidence type="ECO:0000256" key="3">
    <source>
        <dbReference type="SAM" id="MobiDB-lite"/>
    </source>
</evidence>
<dbReference type="PANTHER" id="PTHR43080:SF29">
    <property type="entry name" value="OS02G0818000 PROTEIN"/>
    <property type="match status" value="1"/>
</dbReference>
<dbReference type="PROSITE" id="PS51371">
    <property type="entry name" value="CBS"/>
    <property type="match status" value="2"/>
</dbReference>
<proteinExistence type="predicted"/>
<gene>
    <name evidence="5" type="ORF">GT755_22905</name>
</gene>
<dbReference type="InterPro" id="IPR046342">
    <property type="entry name" value="CBS_dom_sf"/>
</dbReference>
<dbReference type="InterPro" id="IPR000644">
    <property type="entry name" value="CBS_dom"/>
</dbReference>
<dbReference type="EMBL" id="WXEW01000006">
    <property type="protein sequence ID" value="NAS24527.1"/>
    <property type="molecule type" value="Genomic_DNA"/>
</dbReference>
<evidence type="ECO:0000259" key="4">
    <source>
        <dbReference type="PROSITE" id="PS51371"/>
    </source>
</evidence>
<protein>
    <submittedName>
        <fullName evidence="5">CBS domain-containing protein</fullName>
    </submittedName>
</protein>
<feature type="region of interest" description="Disordered" evidence="3">
    <location>
        <begin position="389"/>
        <end position="426"/>
    </location>
</feature>
<evidence type="ECO:0000256" key="2">
    <source>
        <dbReference type="PROSITE-ProRule" id="PRU00703"/>
    </source>
</evidence>